<name>A0A0M4RGW2_9PSED</name>
<sequence length="154" mass="16870">MFGTKEAALFKRIMIVCVGNICRSPTAEHLLRVALAPSDIVVSSAGLGALKNKPIEATARSILEEHGHVLSDHSGRQLNSALINESDLILVMEKNHIDGVLSIAPEARGKVFLLGKWQDNREIPDPYRQGKPAFVHAYALIDAAVNAWAQRIKR</sequence>
<comment type="similarity">
    <text evidence="1">Belongs to the low molecular weight phosphotyrosine protein phosphatase family.</text>
</comment>
<evidence type="ECO:0000313" key="8">
    <source>
        <dbReference type="EMBL" id="OKA22392.1"/>
    </source>
</evidence>
<feature type="active site" evidence="6">
    <location>
        <position position="23"/>
    </location>
</feature>
<dbReference type="GO" id="GO:0004725">
    <property type="term" value="F:protein tyrosine phosphatase activity"/>
    <property type="evidence" value="ECO:0007669"/>
    <property type="project" value="UniProtKB-EC"/>
</dbReference>
<evidence type="ECO:0000256" key="3">
    <source>
        <dbReference type="ARBA" id="ARBA00022801"/>
    </source>
</evidence>
<evidence type="ECO:0000256" key="5">
    <source>
        <dbReference type="ARBA" id="ARBA00051722"/>
    </source>
</evidence>
<dbReference type="PRINTS" id="PR00719">
    <property type="entry name" value="LMWPTPASE"/>
</dbReference>
<dbReference type="SUPFAM" id="SSF52788">
    <property type="entry name" value="Phosphotyrosine protein phosphatases I"/>
    <property type="match status" value="1"/>
</dbReference>
<dbReference type="EMBL" id="MPJC01000004">
    <property type="protein sequence ID" value="OKA22392.1"/>
    <property type="molecule type" value="Genomic_DNA"/>
</dbReference>
<dbReference type="SMART" id="SM00226">
    <property type="entry name" value="LMWPc"/>
    <property type="match status" value="1"/>
</dbReference>
<gene>
    <name evidence="8" type="ORF">BOH73_08155</name>
    <name evidence="9" type="ORF">BOH74_04760</name>
</gene>
<dbReference type="EC" id="3.1.3.48" evidence="2"/>
<protein>
    <recommendedName>
        <fullName evidence="2">protein-tyrosine-phosphatase</fullName>
        <ecNumber evidence="2">3.1.3.48</ecNumber>
    </recommendedName>
</protein>
<dbReference type="Pfam" id="PF01451">
    <property type="entry name" value="LMWPc"/>
    <property type="match status" value="1"/>
</dbReference>
<evidence type="ECO:0000256" key="6">
    <source>
        <dbReference type="PIRSR" id="PIRSR617867-1"/>
    </source>
</evidence>
<accession>A0A0M4RGW2</accession>
<dbReference type="KEGG" id="ppsy:AOC04_09720"/>
<dbReference type="PANTHER" id="PTHR11717">
    <property type="entry name" value="LOW MOLECULAR WEIGHT PROTEIN TYROSINE PHOSPHATASE"/>
    <property type="match status" value="1"/>
</dbReference>
<evidence type="ECO:0000259" key="7">
    <source>
        <dbReference type="SMART" id="SM00226"/>
    </source>
</evidence>
<keyword evidence="11" id="KW-1185">Reference proteome</keyword>
<reference evidence="9 10" key="1">
    <citation type="submission" date="2016-11" db="EMBL/GenBank/DDBJ databases">
        <title>Draft genome of Pseudomonas versuta A4R1.12.</title>
        <authorList>
            <person name="See-Too W.-S."/>
        </authorList>
    </citation>
    <scope>NUCLEOTIDE SEQUENCE [LARGE SCALE GENOMIC DNA]</scope>
    <source>
        <strain evidence="9 10">A4R1.12</strain>
    </source>
</reference>
<evidence type="ECO:0000313" key="10">
    <source>
        <dbReference type="Proteomes" id="UP000185990"/>
    </source>
</evidence>
<accession>A0A1Q4KLF6</accession>
<evidence type="ECO:0000313" key="9">
    <source>
        <dbReference type="EMBL" id="OKA27101.1"/>
    </source>
</evidence>
<dbReference type="InterPro" id="IPR050438">
    <property type="entry name" value="LMW_PTPase"/>
</dbReference>
<evidence type="ECO:0000256" key="4">
    <source>
        <dbReference type="ARBA" id="ARBA00022912"/>
    </source>
</evidence>
<dbReference type="Gene3D" id="3.40.50.2300">
    <property type="match status" value="1"/>
</dbReference>
<feature type="domain" description="Phosphotyrosine protein phosphatase I" evidence="7">
    <location>
        <begin position="11"/>
        <end position="151"/>
    </location>
</feature>
<dbReference type="Proteomes" id="UP000185990">
    <property type="component" value="Unassembled WGS sequence"/>
</dbReference>
<keyword evidence="3" id="KW-0378">Hydrolase</keyword>
<feature type="active site" description="Proton donor" evidence="6">
    <location>
        <position position="125"/>
    </location>
</feature>
<evidence type="ECO:0000256" key="2">
    <source>
        <dbReference type="ARBA" id="ARBA00013064"/>
    </source>
</evidence>
<reference evidence="8 11" key="2">
    <citation type="submission" date="2016-11" db="EMBL/GenBank/DDBJ databases">
        <title>Draft genome of Pseudomonas versuta A4R1.5.</title>
        <authorList>
            <person name="See-Too W.-S."/>
        </authorList>
    </citation>
    <scope>NUCLEOTIDE SEQUENCE [LARGE SCALE GENOMIC DNA]</scope>
    <source>
        <strain evidence="8 11">A4R1.5</strain>
    </source>
</reference>
<dbReference type="PANTHER" id="PTHR11717:SF31">
    <property type="entry name" value="LOW MOLECULAR WEIGHT PROTEIN-TYROSINE-PHOSPHATASE ETP-RELATED"/>
    <property type="match status" value="1"/>
</dbReference>
<organism evidence="9 10">
    <name type="scientific">Pseudomonas versuta</name>
    <dbReference type="NCBI Taxonomy" id="1788301"/>
    <lineage>
        <taxon>Bacteria</taxon>
        <taxon>Pseudomonadati</taxon>
        <taxon>Pseudomonadota</taxon>
        <taxon>Gammaproteobacteria</taxon>
        <taxon>Pseudomonadales</taxon>
        <taxon>Pseudomonadaceae</taxon>
        <taxon>Pseudomonas</taxon>
    </lineage>
</organism>
<dbReference type="InterPro" id="IPR023485">
    <property type="entry name" value="Ptyr_pPase"/>
</dbReference>
<feature type="active site" description="Nucleophile" evidence="6">
    <location>
        <position position="17"/>
    </location>
</feature>
<evidence type="ECO:0000256" key="1">
    <source>
        <dbReference type="ARBA" id="ARBA00011063"/>
    </source>
</evidence>
<dbReference type="AlphaFoldDB" id="A0A0M4RGW2"/>
<evidence type="ECO:0000313" key="11">
    <source>
        <dbReference type="Proteomes" id="UP000186677"/>
    </source>
</evidence>
<dbReference type="CDD" id="cd16343">
    <property type="entry name" value="LMWPTP"/>
    <property type="match status" value="1"/>
</dbReference>
<dbReference type="EMBL" id="MPJD01000010">
    <property type="protein sequence ID" value="OKA27101.1"/>
    <property type="molecule type" value="Genomic_DNA"/>
</dbReference>
<proteinExistence type="inferred from homology"/>
<comment type="catalytic activity">
    <reaction evidence="5">
        <text>O-phospho-L-tyrosyl-[protein] + H2O = L-tyrosyl-[protein] + phosphate</text>
        <dbReference type="Rhea" id="RHEA:10684"/>
        <dbReference type="Rhea" id="RHEA-COMP:10136"/>
        <dbReference type="Rhea" id="RHEA-COMP:20101"/>
        <dbReference type="ChEBI" id="CHEBI:15377"/>
        <dbReference type="ChEBI" id="CHEBI:43474"/>
        <dbReference type="ChEBI" id="CHEBI:46858"/>
        <dbReference type="ChEBI" id="CHEBI:61978"/>
        <dbReference type="EC" id="3.1.3.48"/>
    </reaction>
</comment>
<comment type="caution">
    <text evidence="9">The sequence shown here is derived from an EMBL/GenBank/DDBJ whole genome shotgun (WGS) entry which is preliminary data.</text>
</comment>
<dbReference type="Proteomes" id="UP000186677">
    <property type="component" value="Unassembled WGS sequence"/>
</dbReference>
<dbReference type="InterPro" id="IPR036196">
    <property type="entry name" value="Ptyr_pPase_sf"/>
</dbReference>
<dbReference type="InterPro" id="IPR017867">
    <property type="entry name" value="Tyr_phospatase_low_mol_wt"/>
</dbReference>
<keyword evidence="4" id="KW-0904">Protein phosphatase</keyword>